<sequence>MNLTLSPTPSSRFAWESVPDTDPSSGVLTASVTMTRNSWGISQDLLRGLGARHDIAGAGQNHAEDVRLLTCWLRAYDIRLVVVRNAHLTSWPHLLTFLLDLGQSAHCDIALTQDEDVTGALPDWVEDHGGTIDPALPPLLDRIDSVSRPQHPIPASDVSPFPAFLPDVDFYAFRGMCRDLLPHEEFTVVDDLYVRTFHAVNAEQVSTPEDVSDFLRARISSVTSEGAAVTIARATQAALFKAGIHLYVWMPTLRTAMRRDLHRQLTPAEIRSLRAYRTPWRSAAVALCDAGLTTNDIATLRLHDVDPTGNVAGLGSPLSDDARVFMRAQRFARQTQTAADDDLFITAGAAPLRAELRHAGRELLIPVVTAQAKFNDSRKDTWRKTIGVRLSPLT</sequence>
<evidence type="ECO:0000256" key="1">
    <source>
        <dbReference type="SAM" id="MobiDB-lite"/>
    </source>
</evidence>
<evidence type="ECO:0000313" key="3">
    <source>
        <dbReference type="Proteomes" id="UP000677016"/>
    </source>
</evidence>
<dbReference type="RefSeq" id="WP_211603877.1">
    <property type="nucleotide sequence ID" value="NZ_JAGSNF010000020.1"/>
</dbReference>
<feature type="compositionally biased region" description="Polar residues" evidence="1">
    <location>
        <begin position="1"/>
        <end position="11"/>
    </location>
</feature>
<comment type="caution">
    <text evidence="2">The sequence shown here is derived from an EMBL/GenBank/DDBJ whole genome shotgun (WGS) entry which is preliminary data.</text>
</comment>
<organism evidence="2 3">
    <name type="scientific">Phycicoccus avicenniae</name>
    <dbReference type="NCBI Taxonomy" id="2828860"/>
    <lineage>
        <taxon>Bacteria</taxon>
        <taxon>Bacillati</taxon>
        <taxon>Actinomycetota</taxon>
        <taxon>Actinomycetes</taxon>
        <taxon>Micrococcales</taxon>
        <taxon>Intrasporangiaceae</taxon>
        <taxon>Phycicoccus</taxon>
    </lineage>
</organism>
<proteinExistence type="predicted"/>
<feature type="region of interest" description="Disordered" evidence="1">
    <location>
        <begin position="1"/>
        <end position="22"/>
    </location>
</feature>
<dbReference type="AlphaFoldDB" id="A0A941I0X0"/>
<evidence type="ECO:0000313" key="2">
    <source>
        <dbReference type="EMBL" id="MBR7744350.1"/>
    </source>
</evidence>
<name>A0A941I0X0_9MICO</name>
<dbReference type="Proteomes" id="UP000677016">
    <property type="component" value="Unassembled WGS sequence"/>
</dbReference>
<reference evidence="2" key="1">
    <citation type="submission" date="2021-04" db="EMBL/GenBank/DDBJ databases">
        <title>Phycicoccus avicenniae sp. nov., a novel endophytic actinomycetes isolated from branch of Avicennia mariana.</title>
        <authorList>
            <person name="Tuo L."/>
        </authorList>
    </citation>
    <scope>NUCLEOTIDE SEQUENCE</scope>
    <source>
        <strain evidence="2">BSK3Z-2</strain>
    </source>
</reference>
<dbReference type="EMBL" id="JAGSNF010000020">
    <property type="protein sequence ID" value="MBR7744350.1"/>
    <property type="molecule type" value="Genomic_DNA"/>
</dbReference>
<keyword evidence="3" id="KW-1185">Reference proteome</keyword>
<protein>
    <submittedName>
        <fullName evidence="2">Uncharacterized protein</fullName>
    </submittedName>
</protein>
<accession>A0A941I0X0</accession>
<gene>
    <name evidence="2" type="ORF">KC207_13735</name>
</gene>